<dbReference type="AlphaFoldDB" id="A0A1Q3DDS9"/>
<dbReference type="Pfam" id="PF20669">
    <property type="entry name" value="Exo70_N"/>
    <property type="match status" value="1"/>
</dbReference>
<dbReference type="FunCoup" id="A0A1Q3DDS9">
    <property type="interactions" value="1077"/>
</dbReference>
<protein>
    <recommendedName>
        <fullName evidence="3">Exocyst subunit Exo70 family protein</fullName>
    </recommendedName>
</protein>
<dbReference type="InParanoid" id="A0A1Q3DDS9"/>
<dbReference type="GO" id="GO:0015031">
    <property type="term" value="P:protein transport"/>
    <property type="evidence" value="ECO:0007669"/>
    <property type="project" value="UniProtKB-KW"/>
</dbReference>
<comment type="similarity">
    <text evidence="1 3">Belongs to the EXO70 family.</text>
</comment>
<keyword evidence="2 3" id="KW-0813">Transport</keyword>
<dbReference type="InterPro" id="IPR046364">
    <property type="entry name" value="Exo70_C"/>
</dbReference>
<evidence type="ECO:0000313" key="5">
    <source>
        <dbReference type="EMBL" id="GAV90585.1"/>
    </source>
</evidence>
<gene>
    <name evidence="5" type="ORF">CFOL_v3_33994</name>
</gene>
<dbReference type="OrthoDB" id="1922221at2759"/>
<evidence type="ECO:0000256" key="2">
    <source>
        <dbReference type="ARBA" id="ARBA00022448"/>
    </source>
</evidence>
<dbReference type="Proteomes" id="UP000187406">
    <property type="component" value="Unassembled WGS sequence"/>
</dbReference>
<dbReference type="InterPro" id="IPR016159">
    <property type="entry name" value="Cullin_repeat-like_dom_sf"/>
</dbReference>
<feature type="domain" description="Exocyst complex subunit Exo70 C-terminal" evidence="4">
    <location>
        <begin position="283"/>
        <end position="631"/>
    </location>
</feature>
<evidence type="ECO:0000313" key="6">
    <source>
        <dbReference type="Proteomes" id="UP000187406"/>
    </source>
</evidence>
<comment type="caution">
    <text evidence="5">The sequence shown here is derived from an EMBL/GenBank/DDBJ whole genome shotgun (WGS) entry which is preliminary data.</text>
</comment>
<dbReference type="InterPro" id="IPR004140">
    <property type="entry name" value="Exo70"/>
</dbReference>
<dbReference type="SUPFAM" id="SSF74788">
    <property type="entry name" value="Cullin repeat-like"/>
    <property type="match status" value="1"/>
</dbReference>
<name>A0A1Q3DDS9_CEPFO</name>
<accession>A0A1Q3DDS9</accession>
<keyword evidence="3" id="KW-0268">Exocytosis</keyword>
<keyword evidence="6" id="KW-1185">Reference proteome</keyword>
<dbReference type="GO" id="GO:0005546">
    <property type="term" value="F:phosphatidylinositol-4,5-bisphosphate binding"/>
    <property type="evidence" value="ECO:0007669"/>
    <property type="project" value="InterPro"/>
</dbReference>
<evidence type="ECO:0000259" key="4">
    <source>
        <dbReference type="Pfam" id="PF03081"/>
    </source>
</evidence>
<comment type="function">
    <text evidence="3">Component of the exocyst complex.</text>
</comment>
<proteinExistence type="inferred from homology"/>
<dbReference type="PANTHER" id="PTHR12542:SF95">
    <property type="entry name" value="EXOCYST SUBUNIT EXO70 FAMILY PROTEIN"/>
    <property type="match status" value="1"/>
</dbReference>
<keyword evidence="3" id="KW-0653">Protein transport</keyword>
<reference evidence="6" key="1">
    <citation type="submission" date="2016-04" db="EMBL/GenBank/DDBJ databases">
        <title>Cephalotus genome sequencing.</title>
        <authorList>
            <person name="Fukushima K."/>
            <person name="Hasebe M."/>
            <person name="Fang X."/>
        </authorList>
    </citation>
    <scope>NUCLEOTIDE SEQUENCE [LARGE SCALE GENOMIC DNA]</scope>
    <source>
        <strain evidence="6">cv. St1</strain>
    </source>
</reference>
<dbReference type="PANTHER" id="PTHR12542">
    <property type="entry name" value="EXOCYST COMPLEX PROTEIN EXO70"/>
    <property type="match status" value="1"/>
</dbReference>
<sequence length="670" mass="76745">MAEVNTIENLVAMRTLLKTSLENSRALASALEKTGARLEGINNRLPSLEVAFISAHKQKCAFLAVRDHIDRAICPAAAFIKVFGAVRELEESLLSDPRPDIFTYISVMKKIEEAMKFLNDNCRLAIQWLEGTLEVLQENAVFNDRCRCNVMKCLQILRELQLTDRCAHLNGGILFAALDKLEIEFKWLLTENSFPFHLTSLSSCTGEQTCIASPSKTVTDIPKLQAVVARLCANSRIQKCLQVYVDIRSLNAKRSLQALDLDYLEKSITEFDYVQELEGSINQWCKHLDLAVKHVFEPEFRLCKEVFNIGADVWMCCFSEIAVQSGILSFLQFGMNVTQCKKEPIKLLKLLDIFAALDNLRVDFNRLFGGEPCAEIQTLTRDLIKRVVNGACEIFWELTLQVELQRQSSPPPDGRVPALVCFVTDYCNQLLGEHYRPILTQVLGIYQNWKYENYEEALLTNQIYQIIKEIGLNLDSWSKGLDDISLSYLFMMNNHCHFYHLKGTKVGEMMGDSWIRAHEQYRDYYSALYLRESWGKLLPIINQDGQILSGPAGNDLVKKRLKTFNEVFDGMYKKQSSWVVADECLRQKICQLVVQAFLPVYRSYLQKYEQDPSAPKYVKYHTAKSLKNMLTTLFHPKLNKCASNQQIHLIGKQEDIVKDQFHFTLMAVPV</sequence>
<evidence type="ECO:0000256" key="1">
    <source>
        <dbReference type="ARBA" id="ARBA00006756"/>
    </source>
</evidence>
<dbReference type="Gene3D" id="1.20.1280.170">
    <property type="entry name" value="Exocyst complex component Exo70"/>
    <property type="match status" value="1"/>
</dbReference>
<organism evidence="5 6">
    <name type="scientific">Cephalotus follicularis</name>
    <name type="common">Albany pitcher plant</name>
    <dbReference type="NCBI Taxonomy" id="3775"/>
    <lineage>
        <taxon>Eukaryota</taxon>
        <taxon>Viridiplantae</taxon>
        <taxon>Streptophyta</taxon>
        <taxon>Embryophyta</taxon>
        <taxon>Tracheophyta</taxon>
        <taxon>Spermatophyta</taxon>
        <taxon>Magnoliopsida</taxon>
        <taxon>eudicotyledons</taxon>
        <taxon>Gunneridae</taxon>
        <taxon>Pentapetalae</taxon>
        <taxon>rosids</taxon>
        <taxon>fabids</taxon>
        <taxon>Oxalidales</taxon>
        <taxon>Cephalotaceae</taxon>
        <taxon>Cephalotus</taxon>
    </lineage>
</organism>
<dbReference type="GO" id="GO:0006887">
    <property type="term" value="P:exocytosis"/>
    <property type="evidence" value="ECO:0007669"/>
    <property type="project" value="UniProtKB-KW"/>
</dbReference>
<evidence type="ECO:0000256" key="3">
    <source>
        <dbReference type="RuleBase" id="RU365026"/>
    </source>
</evidence>
<dbReference type="Pfam" id="PF03081">
    <property type="entry name" value="Exo70_C"/>
    <property type="match status" value="1"/>
</dbReference>
<dbReference type="EMBL" id="BDDD01006400">
    <property type="protein sequence ID" value="GAV90585.1"/>
    <property type="molecule type" value="Genomic_DNA"/>
</dbReference>
<dbReference type="STRING" id="3775.A0A1Q3DDS9"/>
<dbReference type="GO" id="GO:0000145">
    <property type="term" value="C:exocyst"/>
    <property type="evidence" value="ECO:0007669"/>
    <property type="project" value="InterPro"/>
</dbReference>